<accession>A0A645CTM2</accession>
<organism evidence="1">
    <name type="scientific">bioreactor metagenome</name>
    <dbReference type="NCBI Taxonomy" id="1076179"/>
    <lineage>
        <taxon>unclassified sequences</taxon>
        <taxon>metagenomes</taxon>
        <taxon>ecological metagenomes</taxon>
    </lineage>
</organism>
<comment type="caution">
    <text evidence="1">The sequence shown here is derived from an EMBL/GenBank/DDBJ whole genome shotgun (WGS) entry which is preliminary data.</text>
</comment>
<evidence type="ECO:0000313" key="1">
    <source>
        <dbReference type="EMBL" id="MPM80254.1"/>
    </source>
</evidence>
<protein>
    <submittedName>
        <fullName evidence="1">Uncharacterized protein</fullName>
    </submittedName>
</protein>
<sequence>MIRLRRQPGVPIHRFGNGFCSGELLDVRIPSVPSACVVHVRCNGSNVFYNAGFFPGFELEIISFGVSLVTHLGDYLRVFPGCFYHQFNFVESTPHRFFHIHVFTLFNGHHYSREMGKIGNCYGNRLNLVPDLIEHHSKVLETFRIRELVQRIFCVSGS</sequence>
<dbReference type="EMBL" id="VSSQ01029927">
    <property type="protein sequence ID" value="MPM80254.1"/>
    <property type="molecule type" value="Genomic_DNA"/>
</dbReference>
<dbReference type="AlphaFoldDB" id="A0A645CTM2"/>
<name>A0A645CTM2_9ZZZZ</name>
<reference evidence="1" key="1">
    <citation type="submission" date="2019-08" db="EMBL/GenBank/DDBJ databases">
        <authorList>
            <person name="Kucharzyk K."/>
            <person name="Murdoch R.W."/>
            <person name="Higgins S."/>
            <person name="Loffler F."/>
        </authorList>
    </citation>
    <scope>NUCLEOTIDE SEQUENCE</scope>
</reference>
<proteinExistence type="predicted"/>
<gene>
    <name evidence="1" type="ORF">SDC9_127301</name>
</gene>